<evidence type="ECO:0000256" key="1">
    <source>
        <dbReference type="ARBA" id="ARBA00022679"/>
    </source>
</evidence>
<dbReference type="GO" id="GO:0009103">
    <property type="term" value="P:lipopolysaccharide biosynthetic process"/>
    <property type="evidence" value="ECO:0007669"/>
    <property type="project" value="TreeGrafter"/>
</dbReference>
<dbReference type="Gene3D" id="3.40.50.2000">
    <property type="entry name" value="Glycogen Phosphorylase B"/>
    <property type="match status" value="4"/>
</dbReference>
<dbReference type="CDD" id="cd03809">
    <property type="entry name" value="GT4_MtfB-like"/>
    <property type="match status" value="1"/>
</dbReference>
<sequence length="837" mass="96394">MNIAIDVLAILGAGSKNRGIGNYTTSQLKALFNQDKENKYFLLNFYENISLKEILDYPDNVSEYYFYLGKNEYIGKEEGFKKIFENIVKNFLETNRIDLFYFTSPFDPTVSYDISWFNNVRTVATLWDIIPYIFKKKYLSDKTTYENYMKSISFLENVDKLLAISNSAKEDMIQNFKINPEKIDVIYAGTDNDFRKINISFEEALDFKKTYNIKDKFIMCTGGDDERKNIESLIVAYSKMPKELIDEFQLVVACKLSQHSETHYYEVAKKNNVLERVILTNFVPLDHLVTLYNLAHIVAFPSKYEGFGLPVIEAMACGTPVLTSNNSSLGEIAMDAAFLVDPFDVNDISRGLVNILTEVNLNKLINRGFERIKMFTWDKVAQSTLDGIEKIESKIKVQKKLKKKIAFFTPLPPLQSGISDYSVDVLNKLSKYFTIDVFIDKGYTPDNLYNNKISVYTHNFFESKQSEYDEIIYQMGNSSYHAYMLEYVKRNPGILVLHDYNLHGLLHFVAQKEKNLDLYKQFLYEDYDINYIDEYINKLLNGTSGIQEYEIPTNGALVNYSKKVIVHSDYSKKQLLLNNINRNVRKIHHYAEIEEDVDKDEKCSNLNFEESKLILSAFGHIHETKRIMPILKAFKNLTIKYNNIQLNLVGKPDVNIENEITQFISSNNLSSKVTVTGYIGLDEFEGYIDISDICLNLRYPYNGETSGSLMRILAKGKCTIVNNIGSFSEVPDECCLKLESPEFLTQQDEIDLIYNSIESLILNPNKIITIGDNARQYAKENLDIDKIVLQYVDFINYTLINTLNASLLNEISEFILKSSGPDLKEIHKVAQTLSYLK</sequence>
<dbReference type="OrthoDB" id="9804196at2"/>
<evidence type="ECO:0008006" key="6">
    <source>
        <dbReference type="Google" id="ProtNLM"/>
    </source>
</evidence>
<dbReference type="SUPFAM" id="SSF53756">
    <property type="entry name" value="UDP-Glycosyltransferase/glycogen phosphorylase"/>
    <property type="match status" value="2"/>
</dbReference>
<dbReference type="RefSeq" id="WP_115451225.1">
    <property type="nucleotide sequence ID" value="NZ_QNQT01000002.1"/>
</dbReference>
<feature type="domain" description="Glycosyl transferase family 1" evidence="2">
    <location>
        <begin position="600"/>
        <end position="776"/>
    </location>
</feature>
<dbReference type="InterPro" id="IPR001296">
    <property type="entry name" value="Glyco_trans_1"/>
</dbReference>
<dbReference type="AlphaFoldDB" id="A0A3D8GSW2"/>
<keyword evidence="1" id="KW-0808">Transferase</keyword>
<evidence type="ECO:0000313" key="4">
    <source>
        <dbReference type="EMBL" id="RDU37553.1"/>
    </source>
</evidence>
<dbReference type="PANTHER" id="PTHR46401">
    <property type="entry name" value="GLYCOSYLTRANSFERASE WBBK-RELATED"/>
    <property type="match status" value="1"/>
</dbReference>
<dbReference type="Pfam" id="PF00534">
    <property type="entry name" value="Glycos_transf_1"/>
    <property type="match status" value="2"/>
</dbReference>
<dbReference type="InterPro" id="IPR028098">
    <property type="entry name" value="Glyco_trans_4-like_N"/>
</dbReference>
<dbReference type="PANTHER" id="PTHR46401:SF2">
    <property type="entry name" value="GLYCOSYLTRANSFERASE WBBK-RELATED"/>
    <property type="match status" value="1"/>
</dbReference>
<evidence type="ECO:0000313" key="5">
    <source>
        <dbReference type="Proteomes" id="UP000257144"/>
    </source>
</evidence>
<feature type="domain" description="Glycosyltransferase subfamily 4-like N-terminal" evidence="3">
    <location>
        <begin position="87"/>
        <end position="193"/>
    </location>
</feature>
<name>A0A3D8GSW2_9BACI</name>
<dbReference type="GO" id="GO:0016757">
    <property type="term" value="F:glycosyltransferase activity"/>
    <property type="evidence" value="ECO:0007669"/>
    <property type="project" value="InterPro"/>
</dbReference>
<dbReference type="Proteomes" id="UP000257144">
    <property type="component" value="Unassembled WGS sequence"/>
</dbReference>
<protein>
    <recommendedName>
        <fullName evidence="6">Glycosyl transferase family 1 domain-containing protein</fullName>
    </recommendedName>
</protein>
<keyword evidence="5" id="KW-1185">Reference proteome</keyword>
<dbReference type="Pfam" id="PF13439">
    <property type="entry name" value="Glyco_transf_4"/>
    <property type="match status" value="1"/>
</dbReference>
<proteinExistence type="predicted"/>
<feature type="domain" description="Glycosyl transferase family 1" evidence="2">
    <location>
        <begin position="205"/>
        <end position="361"/>
    </location>
</feature>
<accession>A0A3D8GSW2</accession>
<gene>
    <name evidence="4" type="ORF">DRW41_06845</name>
</gene>
<evidence type="ECO:0000259" key="3">
    <source>
        <dbReference type="Pfam" id="PF13439"/>
    </source>
</evidence>
<reference evidence="4 5" key="1">
    <citation type="submission" date="2018-07" db="EMBL/GenBank/DDBJ databases">
        <title>Bacillus sp. YLB-04 draft genome sequence.</title>
        <authorList>
            <person name="Yu L."/>
            <person name="Tang X."/>
        </authorList>
    </citation>
    <scope>NUCLEOTIDE SEQUENCE [LARGE SCALE GENOMIC DNA]</scope>
    <source>
        <strain evidence="4 5">YLB-04</strain>
    </source>
</reference>
<organism evidence="4 5">
    <name type="scientific">Neobacillus piezotolerans</name>
    <dbReference type="NCBI Taxonomy" id="2259171"/>
    <lineage>
        <taxon>Bacteria</taxon>
        <taxon>Bacillati</taxon>
        <taxon>Bacillota</taxon>
        <taxon>Bacilli</taxon>
        <taxon>Bacillales</taxon>
        <taxon>Bacillaceae</taxon>
        <taxon>Neobacillus</taxon>
    </lineage>
</organism>
<comment type="caution">
    <text evidence="4">The sequence shown here is derived from an EMBL/GenBank/DDBJ whole genome shotgun (WGS) entry which is preliminary data.</text>
</comment>
<evidence type="ECO:0000259" key="2">
    <source>
        <dbReference type="Pfam" id="PF00534"/>
    </source>
</evidence>
<dbReference type="EMBL" id="QNQT01000002">
    <property type="protein sequence ID" value="RDU37553.1"/>
    <property type="molecule type" value="Genomic_DNA"/>
</dbReference>